<evidence type="ECO:0000256" key="6">
    <source>
        <dbReference type="ARBA" id="ARBA00035202"/>
    </source>
</evidence>
<dbReference type="PANTHER" id="PTHR11560">
    <property type="entry name" value="39S RIBOSOMAL PROTEIN L10, MITOCHONDRIAL"/>
    <property type="match status" value="1"/>
</dbReference>
<dbReference type="KEGG" id="rter:IDM49_03045"/>
<reference evidence="8 9" key="1">
    <citation type="submission" date="2020-09" db="EMBL/GenBank/DDBJ databases">
        <title>Investigation of environmental microbes.</title>
        <authorList>
            <person name="Ou Y."/>
            <person name="Kang Q."/>
        </authorList>
    </citation>
    <scope>NUCLEOTIDE SEQUENCE [LARGE SCALE GENOMIC DNA]</scope>
    <source>
        <strain evidence="8 9">KJZ-14</strain>
    </source>
</reference>
<keyword evidence="3 7" id="KW-0689">Ribosomal protein</keyword>
<dbReference type="GeneID" id="96623204"/>
<evidence type="ECO:0000313" key="8">
    <source>
        <dbReference type="EMBL" id="QNV38265.1"/>
    </source>
</evidence>
<evidence type="ECO:0000256" key="5">
    <source>
        <dbReference type="ARBA" id="ARBA00026025"/>
    </source>
</evidence>
<dbReference type="InterPro" id="IPR022973">
    <property type="entry name" value="Ribosomal_uL10_bac"/>
</dbReference>
<evidence type="ECO:0000256" key="4">
    <source>
        <dbReference type="ARBA" id="ARBA00023274"/>
    </source>
</evidence>
<keyword evidence="7" id="KW-0699">rRNA-binding</keyword>
<dbReference type="GO" id="GO:0015934">
    <property type="term" value="C:large ribosomal subunit"/>
    <property type="evidence" value="ECO:0007669"/>
    <property type="project" value="InterPro"/>
</dbReference>
<dbReference type="GO" id="GO:0006412">
    <property type="term" value="P:translation"/>
    <property type="evidence" value="ECO:0007669"/>
    <property type="project" value="UniProtKB-UniRule"/>
</dbReference>
<dbReference type="InterPro" id="IPR047865">
    <property type="entry name" value="Ribosomal_uL10_bac_type"/>
</dbReference>
<protein>
    <recommendedName>
        <fullName evidence="6 7">Large ribosomal subunit protein uL10</fullName>
    </recommendedName>
</protein>
<dbReference type="InterPro" id="IPR043141">
    <property type="entry name" value="Ribosomal_uL10-like_sf"/>
</dbReference>
<evidence type="ECO:0000256" key="1">
    <source>
        <dbReference type="ARBA" id="ARBA00002633"/>
    </source>
</evidence>
<dbReference type="NCBIfam" id="NF000955">
    <property type="entry name" value="PRK00099.1-1"/>
    <property type="match status" value="1"/>
</dbReference>
<dbReference type="RefSeq" id="WP_168614534.1">
    <property type="nucleotide sequence ID" value="NZ_BAAAOX010000012.1"/>
</dbReference>
<comment type="similarity">
    <text evidence="2 7">Belongs to the universal ribosomal protein uL10 family.</text>
</comment>
<dbReference type="Proteomes" id="UP000516404">
    <property type="component" value="Chromosome"/>
</dbReference>
<dbReference type="GO" id="GO:0070180">
    <property type="term" value="F:large ribosomal subunit rRNA binding"/>
    <property type="evidence" value="ECO:0007669"/>
    <property type="project" value="UniProtKB-UniRule"/>
</dbReference>
<dbReference type="InterPro" id="IPR001790">
    <property type="entry name" value="Ribosomal_uL10"/>
</dbReference>
<evidence type="ECO:0000256" key="2">
    <source>
        <dbReference type="ARBA" id="ARBA00008889"/>
    </source>
</evidence>
<dbReference type="InterPro" id="IPR002363">
    <property type="entry name" value="Ribosomal_uL10_CS_bac"/>
</dbReference>
<dbReference type="GO" id="GO:0003735">
    <property type="term" value="F:structural constituent of ribosome"/>
    <property type="evidence" value="ECO:0007669"/>
    <property type="project" value="InterPro"/>
</dbReference>
<dbReference type="PROSITE" id="PS01109">
    <property type="entry name" value="RIBOSOMAL_L10"/>
    <property type="match status" value="1"/>
</dbReference>
<organism evidence="8 9">
    <name type="scientific">Rothia terrae</name>
    <dbReference type="NCBI Taxonomy" id="396015"/>
    <lineage>
        <taxon>Bacteria</taxon>
        <taxon>Bacillati</taxon>
        <taxon>Actinomycetota</taxon>
        <taxon>Actinomycetes</taxon>
        <taxon>Micrococcales</taxon>
        <taxon>Micrococcaceae</taxon>
        <taxon>Rothia</taxon>
    </lineage>
</organism>
<comment type="subunit">
    <text evidence="5 7">Part of the ribosomal stalk of the 50S ribosomal subunit. The N-terminus interacts with L11 and the large rRNA to form the base of the stalk. The C-terminus forms an elongated spine to which L12 dimers bind in a sequential fashion forming a multimeric L10(L12)X complex.</text>
</comment>
<gene>
    <name evidence="7 8" type="primary">rplJ</name>
    <name evidence="8" type="ORF">IDM49_03045</name>
</gene>
<evidence type="ECO:0000256" key="7">
    <source>
        <dbReference type="HAMAP-Rule" id="MF_00362"/>
    </source>
</evidence>
<dbReference type="Pfam" id="PF00466">
    <property type="entry name" value="Ribosomal_L10"/>
    <property type="match status" value="1"/>
</dbReference>
<dbReference type="SUPFAM" id="SSF160369">
    <property type="entry name" value="Ribosomal protein L10-like"/>
    <property type="match status" value="1"/>
</dbReference>
<dbReference type="EMBL" id="CP061539">
    <property type="protein sequence ID" value="QNV38265.1"/>
    <property type="molecule type" value="Genomic_DNA"/>
</dbReference>
<dbReference type="HAMAP" id="MF_00362">
    <property type="entry name" value="Ribosomal_uL10"/>
    <property type="match status" value="1"/>
</dbReference>
<keyword evidence="4 7" id="KW-0687">Ribonucleoprotein</keyword>
<keyword evidence="7" id="KW-0694">RNA-binding</keyword>
<evidence type="ECO:0000313" key="9">
    <source>
        <dbReference type="Proteomes" id="UP000516404"/>
    </source>
</evidence>
<dbReference type="Gene3D" id="3.30.70.1730">
    <property type="match status" value="1"/>
</dbReference>
<evidence type="ECO:0000256" key="3">
    <source>
        <dbReference type="ARBA" id="ARBA00022980"/>
    </source>
</evidence>
<name>A0A7H2BF19_9MICC</name>
<keyword evidence="9" id="KW-1185">Reference proteome</keyword>
<proteinExistence type="inferred from homology"/>
<dbReference type="CDD" id="cd05797">
    <property type="entry name" value="Ribosomal_L10"/>
    <property type="match status" value="1"/>
</dbReference>
<accession>A0A7H2BF19</accession>
<dbReference type="AlphaFoldDB" id="A0A7H2BF19"/>
<sequence>MATAEKAAAVVELKERFASSNAVVLTEYRGLSVAKLKELRRALGAETEYAVVKNTLAGIAAKEAGIDAFEGQLAGPSAIAFINGEFIDAAKALRDFAKENPQLIIKSGYYEGEALDQAGVDRFASLESREVLLAKVAGGAKGALSKIARTVDALRIKLEETEGAAPAAAEEAPAEDAE</sequence>
<comment type="function">
    <text evidence="1 7">Forms part of the ribosomal stalk, playing a central role in the interaction of the ribosome with GTP-bound translation factors.</text>
</comment>